<name>A0A811Q1E4_9POAL</name>
<proteinExistence type="predicted"/>
<sequence>MDGVTGGVGGRGGARRDAETERAELRHRCVGGVAAASGRVATSGRVRGSRATSSSAASLVAAPEAGAAFRGAGLGAGEERRVVEVCRGDRKGGRFDLQRRQGRQSGLLDRLIGRTGIAGDMDEGVCVFGI</sequence>
<accession>A0A811Q1E4</accession>
<evidence type="ECO:0000256" key="1">
    <source>
        <dbReference type="SAM" id="MobiDB-lite"/>
    </source>
</evidence>
<feature type="compositionally biased region" description="Gly residues" evidence="1">
    <location>
        <begin position="1"/>
        <end position="12"/>
    </location>
</feature>
<organism evidence="2 3">
    <name type="scientific">Miscanthus lutarioriparius</name>
    <dbReference type="NCBI Taxonomy" id="422564"/>
    <lineage>
        <taxon>Eukaryota</taxon>
        <taxon>Viridiplantae</taxon>
        <taxon>Streptophyta</taxon>
        <taxon>Embryophyta</taxon>
        <taxon>Tracheophyta</taxon>
        <taxon>Spermatophyta</taxon>
        <taxon>Magnoliopsida</taxon>
        <taxon>Liliopsida</taxon>
        <taxon>Poales</taxon>
        <taxon>Poaceae</taxon>
        <taxon>PACMAD clade</taxon>
        <taxon>Panicoideae</taxon>
        <taxon>Andropogonodae</taxon>
        <taxon>Andropogoneae</taxon>
        <taxon>Saccharinae</taxon>
        <taxon>Miscanthus</taxon>
    </lineage>
</organism>
<feature type="compositionally biased region" description="Basic and acidic residues" evidence="1">
    <location>
        <begin position="14"/>
        <end position="23"/>
    </location>
</feature>
<evidence type="ECO:0000313" key="3">
    <source>
        <dbReference type="Proteomes" id="UP000604825"/>
    </source>
</evidence>
<evidence type="ECO:0000313" key="2">
    <source>
        <dbReference type="EMBL" id="CAD6249737.1"/>
    </source>
</evidence>
<dbReference type="Proteomes" id="UP000604825">
    <property type="component" value="Unassembled WGS sequence"/>
</dbReference>
<dbReference type="AlphaFoldDB" id="A0A811Q1E4"/>
<reference evidence="2" key="1">
    <citation type="submission" date="2020-10" db="EMBL/GenBank/DDBJ databases">
        <authorList>
            <person name="Han B."/>
            <person name="Lu T."/>
            <person name="Zhao Q."/>
            <person name="Huang X."/>
            <person name="Zhao Y."/>
        </authorList>
    </citation>
    <scope>NUCLEOTIDE SEQUENCE</scope>
</reference>
<protein>
    <submittedName>
        <fullName evidence="2">Uncharacterized protein</fullName>
    </submittedName>
</protein>
<gene>
    <name evidence="2" type="ORF">NCGR_LOCUS33547</name>
</gene>
<keyword evidence="3" id="KW-1185">Reference proteome</keyword>
<comment type="caution">
    <text evidence="2">The sequence shown here is derived from an EMBL/GenBank/DDBJ whole genome shotgun (WGS) entry which is preliminary data.</text>
</comment>
<dbReference type="EMBL" id="CAJGYO010000008">
    <property type="protein sequence ID" value="CAD6249737.1"/>
    <property type="molecule type" value="Genomic_DNA"/>
</dbReference>
<feature type="region of interest" description="Disordered" evidence="1">
    <location>
        <begin position="1"/>
        <end position="23"/>
    </location>
</feature>